<dbReference type="GO" id="GO:0009425">
    <property type="term" value="C:bacterial-type flagellum basal body"/>
    <property type="evidence" value="ECO:0007669"/>
    <property type="project" value="InterPro"/>
</dbReference>
<proteinExistence type="inferred from homology"/>
<evidence type="ECO:0000256" key="1">
    <source>
        <dbReference type="ARBA" id="ARBA00004413"/>
    </source>
</evidence>
<comment type="caution">
    <text evidence="9">The sequence shown here is derived from an EMBL/GenBank/DDBJ whole genome shotgun (WGS) entry which is preliminary data.</text>
</comment>
<dbReference type="AlphaFoldDB" id="A0A5A9ZGL3"/>
<dbReference type="EMBL" id="VINQ01000006">
    <property type="protein sequence ID" value="KAA0916139.1"/>
    <property type="molecule type" value="Genomic_DNA"/>
</dbReference>
<evidence type="ECO:0000256" key="5">
    <source>
        <dbReference type="ARBA" id="ARBA00022500"/>
    </source>
</evidence>
<dbReference type="InterPro" id="IPR036429">
    <property type="entry name" value="SpoA-like_sf"/>
</dbReference>
<dbReference type="RefSeq" id="WP_111368132.1">
    <property type="nucleotide sequence ID" value="NZ_JASHJG010000001.1"/>
</dbReference>
<evidence type="ECO:0000313" key="10">
    <source>
        <dbReference type="Proteomes" id="UP000325291"/>
    </source>
</evidence>
<evidence type="ECO:0000256" key="4">
    <source>
        <dbReference type="ARBA" id="ARBA00022475"/>
    </source>
</evidence>
<dbReference type="GO" id="GO:0071973">
    <property type="term" value="P:bacterial-type flagellum-dependent cell motility"/>
    <property type="evidence" value="ECO:0007669"/>
    <property type="project" value="InterPro"/>
</dbReference>
<dbReference type="GO" id="GO:0005886">
    <property type="term" value="C:plasma membrane"/>
    <property type="evidence" value="ECO:0007669"/>
    <property type="project" value="UniProtKB-SubCell"/>
</dbReference>
<evidence type="ECO:0000256" key="3">
    <source>
        <dbReference type="ARBA" id="ARBA00021897"/>
    </source>
</evidence>
<evidence type="ECO:0000256" key="7">
    <source>
        <dbReference type="ARBA" id="ARBA00023136"/>
    </source>
</evidence>
<evidence type="ECO:0000256" key="2">
    <source>
        <dbReference type="ARBA" id="ARBA00009226"/>
    </source>
</evidence>
<evidence type="ECO:0000313" key="9">
    <source>
        <dbReference type="EMBL" id="KAA0916139.1"/>
    </source>
</evidence>
<dbReference type="PANTHER" id="PTHR43484">
    <property type="match status" value="1"/>
</dbReference>
<evidence type="ECO:0000259" key="8">
    <source>
        <dbReference type="Pfam" id="PF01052"/>
    </source>
</evidence>
<dbReference type="InterPro" id="IPR051469">
    <property type="entry name" value="FliN/MopA/SpaO"/>
</dbReference>
<dbReference type="PANTHER" id="PTHR43484:SF1">
    <property type="entry name" value="FLAGELLAR MOTOR SWITCH PROTEIN FLIN"/>
    <property type="match status" value="1"/>
</dbReference>
<keyword evidence="10" id="KW-1185">Reference proteome</keyword>
<comment type="subcellular location">
    <subcellularLocation>
        <location evidence="1">Cell membrane</location>
        <topology evidence="1">Peripheral membrane protein</topology>
        <orientation evidence="1">Cytoplasmic side</orientation>
    </subcellularLocation>
</comment>
<evidence type="ECO:0000256" key="6">
    <source>
        <dbReference type="ARBA" id="ARBA00022779"/>
    </source>
</evidence>
<dbReference type="Proteomes" id="UP000325291">
    <property type="component" value="Unassembled WGS sequence"/>
</dbReference>
<reference evidence="9 10" key="1">
    <citation type="submission" date="2019-07" db="EMBL/GenBank/DDBJ databases">
        <title>Aquicoccus porphyridii gen. nov., sp. nov., isolated from a small marine red alga, Porphyridium marinum.</title>
        <authorList>
            <person name="Liu L."/>
        </authorList>
    </citation>
    <scope>NUCLEOTIDE SEQUENCE [LARGE SCALE GENOMIC DNA]</scope>
    <source>
        <strain evidence="9 10">L1 8-17</strain>
    </source>
</reference>
<keyword evidence="6" id="KW-0283">Flagellar rotation</keyword>
<gene>
    <name evidence="9" type="ORF">FLO80_10450</name>
</gene>
<keyword evidence="7" id="KW-0472">Membrane</keyword>
<dbReference type="Gene3D" id="2.30.330.10">
    <property type="entry name" value="SpoA-like"/>
    <property type="match status" value="1"/>
</dbReference>
<dbReference type="SUPFAM" id="SSF101801">
    <property type="entry name" value="Surface presentation of antigens (SPOA)"/>
    <property type="match status" value="1"/>
</dbReference>
<dbReference type="PRINTS" id="PR00956">
    <property type="entry name" value="FLGMOTORFLIN"/>
</dbReference>
<dbReference type="InterPro" id="IPR001172">
    <property type="entry name" value="FliN_T3SS_HrcQb"/>
</dbReference>
<keyword evidence="4" id="KW-1003">Cell membrane</keyword>
<name>A0A5A9ZGL3_9RHOB</name>
<comment type="similarity">
    <text evidence="2">Belongs to the FliN/MopA/SpaO family.</text>
</comment>
<organism evidence="9 10">
    <name type="scientific">Aquicoccus porphyridii</name>
    <dbReference type="NCBI Taxonomy" id="1852029"/>
    <lineage>
        <taxon>Bacteria</taxon>
        <taxon>Pseudomonadati</taxon>
        <taxon>Pseudomonadota</taxon>
        <taxon>Alphaproteobacteria</taxon>
        <taxon>Rhodobacterales</taxon>
        <taxon>Paracoccaceae</taxon>
        <taxon>Aquicoccus</taxon>
    </lineage>
</organism>
<sequence length="98" mass="10763">MPDNNEARDQANPQNDMFSVIPIEVTVSVGRARPMIRDLLALGENSILSLDTRVDDPVELFVGGRLIARGELEELEGEDAGQLGVRLTEIIKQSGSFR</sequence>
<dbReference type="Pfam" id="PF01052">
    <property type="entry name" value="FliMN_C"/>
    <property type="match status" value="1"/>
</dbReference>
<dbReference type="GO" id="GO:0006935">
    <property type="term" value="P:chemotaxis"/>
    <property type="evidence" value="ECO:0007669"/>
    <property type="project" value="UniProtKB-KW"/>
</dbReference>
<accession>A0A5A9ZGL3</accession>
<dbReference type="GO" id="GO:0003774">
    <property type="term" value="F:cytoskeletal motor activity"/>
    <property type="evidence" value="ECO:0007669"/>
    <property type="project" value="InterPro"/>
</dbReference>
<dbReference type="InterPro" id="IPR001543">
    <property type="entry name" value="FliN-like_C"/>
</dbReference>
<keyword evidence="5" id="KW-0145">Chemotaxis</keyword>
<protein>
    <recommendedName>
        <fullName evidence="3">Flagellar motor switch protein FliN</fullName>
    </recommendedName>
</protein>
<feature type="domain" description="Flagellar motor switch protein FliN-like C-terminal" evidence="8">
    <location>
        <begin position="21"/>
        <end position="91"/>
    </location>
</feature>